<protein>
    <submittedName>
        <fullName evidence="1">Uncharacterized protein</fullName>
    </submittedName>
</protein>
<accession>A0ABY4QKJ8</accession>
<dbReference type="RefSeq" id="WP_219067433.1">
    <property type="nucleotide sequence ID" value="NZ_CAJUXY010000019.1"/>
</dbReference>
<name>A0ABY4QKJ8_9MYCO</name>
<evidence type="ECO:0000313" key="2">
    <source>
        <dbReference type="Proteomes" id="UP001056610"/>
    </source>
</evidence>
<organism evidence="1 2">
    <name type="scientific">Candidatus Mycobacterium methanotrophicum</name>
    <dbReference type="NCBI Taxonomy" id="2943498"/>
    <lineage>
        <taxon>Bacteria</taxon>
        <taxon>Bacillati</taxon>
        <taxon>Actinomycetota</taxon>
        <taxon>Actinomycetes</taxon>
        <taxon>Mycobacteriales</taxon>
        <taxon>Mycobacteriaceae</taxon>
        <taxon>Mycobacterium</taxon>
    </lineage>
</organism>
<dbReference type="EMBL" id="CP097320">
    <property type="protein sequence ID" value="UQX11562.1"/>
    <property type="molecule type" value="Genomic_DNA"/>
</dbReference>
<proteinExistence type="predicted"/>
<dbReference type="Proteomes" id="UP001056610">
    <property type="component" value="Chromosome"/>
</dbReference>
<sequence>MTTPNSAAAGSATTSAWAWPLNVNHFRRRDRLSRAESDALQALDFDLLRLDRGREHSGWQAIRRLTAPLGEALAVLHWHPDTSVPEAVRPLRHRHRAAPLRRVGAGLLVVADA</sequence>
<keyword evidence="2" id="KW-1185">Reference proteome</keyword>
<reference evidence="1" key="1">
    <citation type="submission" date="2022-05" db="EMBL/GenBank/DDBJ databases">
        <title>A methanotrophic Mycobacterium dominates a cave microbial ecosystem.</title>
        <authorList>
            <person name="Van Spanning R.J.M."/>
            <person name="Guan Q."/>
            <person name="Melkonian C."/>
            <person name="Gallant J."/>
            <person name="Polerecky L."/>
            <person name="Flot J.-F."/>
            <person name="Brandt B.W."/>
            <person name="Braster M."/>
            <person name="Iturbe Espinoza P."/>
            <person name="Aerts J."/>
            <person name="Meima-Franke M."/>
            <person name="Piersma S.R."/>
            <person name="Bunduc C."/>
            <person name="Ummels R."/>
            <person name="Pain A."/>
            <person name="Fleming E.J."/>
            <person name="van der Wel N."/>
            <person name="Gherman V.D."/>
            <person name="Sarbu S.M."/>
            <person name="Bodelier P.L.E."/>
            <person name="Bitter W."/>
        </authorList>
    </citation>
    <scope>NUCLEOTIDE SEQUENCE</scope>
    <source>
        <strain evidence="1">Sulfur Cave</strain>
    </source>
</reference>
<gene>
    <name evidence="1" type="ORF">M5I08_03465</name>
</gene>
<evidence type="ECO:0000313" key="1">
    <source>
        <dbReference type="EMBL" id="UQX11562.1"/>
    </source>
</evidence>